<evidence type="ECO:0000256" key="1">
    <source>
        <dbReference type="ARBA" id="ARBA00001946"/>
    </source>
</evidence>
<keyword evidence="8" id="KW-0460">Magnesium</keyword>
<comment type="similarity">
    <text evidence="2">Belongs to the SELO family.</text>
</comment>
<evidence type="ECO:0000256" key="2">
    <source>
        <dbReference type="ARBA" id="ARBA00009747"/>
    </source>
</evidence>
<keyword evidence="4" id="KW-0548">Nucleotidyltransferase</keyword>
<evidence type="ECO:0000256" key="6">
    <source>
        <dbReference type="ARBA" id="ARBA00022741"/>
    </source>
</evidence>
<dbReference type="Proteomes" id="UP000625316">
    <property type="component" value="Unassembled WGS sequence"/>
</dbReference>
<comment type="cofactor">
    <cofactor evidence="1">
        <name>Mg(2+)</name>
        <dbReference type="ChEBI" id="CHEBI:18420"/>
    </cofactor>
</comment>
<keyword evidence="5" id="KW-0479">Metal-binding</keyword>
<evidence type="ECO:0000313" key="10">
    <source>
        <dbReference type="Proteomes" id="UP000625316"/>
    </source>
</evidence>
<proteinExistence type="inferred from homology"/>
<reference evidence="9" key="1">
    <citation type="submission" date="2020-10" db="EMBL/GenBank/DDBJ databases">
        <authorList>
            <person name="Castelo-Branco R."/>
            <person name="Eusebio N."/>
            <person name="Adriana R."/>
            <person name="Vieira A."/>
            <person name="Brugerolle De Fraissinette N."/>
            <person name="Rezende De Castro R."/>
            <person name="Schneider M.P."/>
            <person name="Vasconcelos V."/>
            <person name="Leao P.N."/>
        </authorList>
    </citation>
    <scope>NUCLEOTIDE SEQUENCE</scope>
    <source>
        <strain evidence="9">LEGE 11480</strain>
    </source>
</reference>
<dbReference type="PANTHER" id="PTHR32057:SF14">
    <property type="entry name" value="PROTEIN ADENYLYLTRANSFERASE SELO, MITOCHONDRIAL"/>
    <property type="match status" value="1"/>
</dbReference>
<evidence type="ECO:0000256" key="7">
    <source>
        <dbReference type="ARBA" id="ARBA00022840"/>
    </source>
</evidence>
<organism evidence="9 10">
    <name type="scientific">Romeriopsis navalis LEGE 11480</name>
    <dbReference type="NCBI Taxonomy" id="2777977"/>
    <lineage>
        <taxon>Bacteria</taxon>
        <taxon>Bacillati</taxon>
        <taxon>Cyanobacteriota</taxon>
        <taxon>Cyanophyceae</taxon>
        <taxon>Leptolyngbyales</taxon>
        <taxon>Leptolyngbyaceae</taxon>
        <taxon>Romeriopsis</taxon>
        <taxon>Romeriopsis navalis</taxon>
    </lineage>
</organism>
<dbReference type="InterPro" id="IPR003846">
    <property type="entry name" value="SelO"/>
</dbReference>
<dbReference type="PANTHER" id="PTHR32057">
    <property type="entry name" value="PROTEIN ADENYLYLTRANSFERASE SELO, MITOCHONDRIAL"/>
    <property type="match status" value="1"/>
</dbReference>
<sequence>LYDLGTKGSGETPYSRGGDGRLTLKGGVREVLAAEMLHRMGVKTSRCLSLVETGEKLFRGDEPSPTRSAVMVRMQESHIRFGTFERLHYLGRQDLIATLLEHVVEVYYPHLMASRDRYARFYAELTQRVAELCAQWMAAGFCHAVLNTDNMVITGESFDYGPYAFIPNLNPKFTAAYFDYFGRYSYANQPAICRWNLQALQAPLKMVISAADLEAGLQPYEEHYGQCYRSLMFQKLGFPGDLDEPIVREFLRSTLEFLNQSQVGYHEFFAQLAATFAPSWRHDASQIFPDIDVPNDALKLLLDEWRSEYQRVLQAFPADAYDEMKAQLQKSNPAKVIVRPEIEAVWEPIFQEDNWQPLNELLQQICGG</sequence>
<dbReference type="GO" id="GO:0046872">
    <property type="term" value="F:metal ion binding"/>
    <property type="evidence" value="ECO:0007669"/>
    <property type="project" value="UniProtKB-KW"/>
</dbReference>
<protein>
    <submittedName>
        <fullName evidence="9">YdiU family protein</fullName>
    </submittedName>
</protein>
<evidence type="ECO:0000313" key="9">
    <source>
        <dbReference type="EMBL" id="MBE9033254.1"/>
    </source>
</evidence>
<dbReference type="EMBL" id="JADEXQ010000168">
    <property type="protein sequence ID" value="MBE9033254.1"/>
    <property type="molecule type" value="Genomic_DNA"/>
</dbReference>
<accession>A0A928VW33</accession>
<name>A0A928VW33_9CYAN</name>
<feature type="non-terminal residue" evidence="9">
    <location>
        <position position="1"/>
    </location>
</feature>
<dbReference type="NCBIfam" id="NF000658">
    <property type="entry name" value="PRK00029.1"/>
    <property type="match status" value="1"/>
</dbReference>
<evidence type="ECO:0000256" key="3">
    <source>
        <dbReference type="ARBA" id="ARBA00022679"/>
    </source>
</evidence>
<keyword evidence="3" id="KW-0808">Transferase</keyword>
<dbReference type="GO" id="GO:0070733">
    <property type="term" value="F:AMPylase activity"/>
    <property type="evidence" value="ECO:0007669"/>
    <property type="project" value="TreeGrafter"/>
</dbReference>
<dbReference type="AlphaFoldDB" id="A0A928VW33"/>
<evidence type="ECO:0000256" key="8">
    <source>
        <dbReference type="ARBA" id="ARBA00022842"/>
    </source>
</evidence>
<keyword evidence="6" id="KW-0547">Nucleotide-binding</keyword>
<comment type="caution">
    <text evidence="9">The sequence shown here is derived from an EMBL/GenBank/DDBJ whole genome shotgun (WGS) entry which is preliminary data.</text>
</comment>
<dbReference type="GO" id="GO:0005524">
    <property type="term" value="F:ATP binding"/>
    <property type="evidence" value="ECO:0007669"/>
    <property type="project" value="UniProtKB-KW"/>
</dbReference>
<gene>
    <name evidence="9" type="ORF">IQ266_26320</name>
</gene>
<dbReference type="RefSeq" id="WP_264328064.1">
    <property type="nucleotide sequence ID" value="NZ_JADEXQ010000168.1"/>
</dbReference>
<evidence type="ECO:0000256" key="5">
    <source>
        <dbReference type="ARBA" id="ARBA00022723"/>
    </source>
</evidence>
<keyword evidence="7" id="KW-0067">ATP-binding</keyword>
<keyword evidence="10" id="KW-1185">Reference proteome</keyword>
<dbReference type="Pfam" id="PF02696">
    <property type="entry name" value="SelO"/>
    <property type="match status" value="1"/>
</dbReference>
<evidence type="ECO:0000256" key="4">
    <source>
        <dbReference type="ARBA" id="ARBA00022695"/>
    </source>
</evidence>